<name>A0A841R4B9_9FIRM</name>
<keyword evidence="1" id="KW-0812">Transmembrane</keyword>
<sequence length="50" mass="5638">MTLSLLDLIFILLLFGAFFIAAVTSVMLVIKSECERRGIAYKSDERGEKK</sequence>
<dbReference type="AlphaFoldDB" id="A0A841R4B9"/>
<keyword evidence="1" id="KW-0472">Membrane</keyword>
<accession>A0A841R4B9</accession>
<dbReference type="Proteomes" id="UP000591941">
    <property type="component" value="Unassembled WGS sequence"/>
</dbReference>
<reference evidence="2 3" key="1">
    <citation type="submission" date="2020-08" db="EMBL/GenBank/DDBJ databases">
        <title>Genomic Encyclopedia of Type Strains, Phase IV (KMG-IV): sequencing the most valuable type-strain genomes for metagenomic binning, comparative biology and taxonomic classification.</title>
        <authorList>
            <person name="Goeker M."/>
        </authorList>
    </citation>
    <scope>NUCLEOTIDE SEQUENCE [LARGE SCALE GENOMIC DNA]</scope>
    <source>
        <strain evidence="2 3">DSM 21255</strain>
    </source>
</reference>
<keyword evidence="1" id="KW-1133">Transmembrane helix</keyword>
<proteinExistence type="predicted"/>
<evidence type="ECO:0000313" key="3">
    <source>
        <dbReference type="Proteomes" id="UP000591941"/>
    </source>
</evidence>
<gene>
    <name evidence="2" type="ORF">HNR45_000671</name>
</gene>
<evidence type="ECO:0000256" key="1">
    <source>
        <dbReference type="SAM" id="Phobius"/>
    </source>
</evidence>
<organism evidence="2 3">
    <name type="scientific">Negativicoccus succinicivorans</name>
    <dbReference type="NCBI Taxonomy" id="620903"/>
    <lineage>
        <taxon>Bacteria</taxon>
        <taxon>Bacillati</taxon>
        <taxon>Bacillota</taxon>
        <taxon>Negativicutes</taxon>
        <taxon>Veillonellales</taxon>
        <taxon>Veillonellaceae</taxon>
        <taxon>Negativicoccus</taxon>
    </lineage>
</organism>
<feature type="transmembrane region" description="Helical" evidence="1">
    <location>
        <begin position="6"/>
        <end position="30"/>
    </location>
</feature>
<comment type="caution">
    <text evidence="2">The sequence shown here is derived from an EMBL/GenBank/DDBJ whole genome shotgun (WGS) entry which is preliminary data.</text>
</comment>
<dbReference type="EMBL" id="JACHHI010000003">
    <property type="protein sequence ID" value="MBB6477638.1"/>
    <property type="molecule type" value="Genomic_DNA"/>
</dbReference>
<keyword evidence="3" id="KW-1185">Reference proteome</keyword>
<evidence type="ECO:0000313" key="2">
    <source>
        <dbReference type="EMBL" id="MBB6477638.1"/>
    </source>
</evidence>
<protein>
    <submittedName>
        <fullName evidence="2">Uncharacterized protein</fullName>
    </submittedName>
</protein>